<evidence type="ECO:0000313" key="2">
    <source>
        <dbReference type="Proteomes" id="UP000198211"/>
    </source>
</evidence>
<dbReference type="EMBL" id="NBNE01002181">
    <property type="protein sequence ID" value="OWZ11259.1"/>
    <property type="molecule type" value="Genomic_DNA"/>
</dbReference>
<gene>
    <name evidence="1" type="ORF">PHMEG_00015753</name>
</gene>
<dbReference type="Proteomes" id="UP000198211">
    <property type="component" value="Unassembled WGS sequence"/>
</dbReference>
<reference evidence="2" key="1">
    <citation type="submission" date="2017-03" db="EMBL/GenBank/DDBJ databases">
        <title>Phytopthora megakarya and P. palmivora, two closely related causual agents of cacao black pod achieved similar genome size and gene model numbers by different mechanisms.</title>
        <authorList>
            <person name="Ali S."/>
            <person name="Shao J."/>
            <person name="Larry D.J."/>
            <person name="Kronmiller B."/>
            <person name="Shen D."/>
            <person name="Strem M.D."/>
            <person name="Melnick R.L."/>
            <person name="Guiltinan M.J."/>
            <person name="Tyler B.M."/>
            <person name="Meinhardt L.W."/>
            <person name="Bailey B.A."/>
        </authorList>
    </citation>
    <scope>NUCLEOTIDE SEQUENCE [LARGE SCALE GENOMIC DNA]</scope>
    <source>
        <strain evidence="2">zdho120</strain>
    </source>
</reference>
<organism evidence="1 2">
    <name type="scientific">Phytophthora megakarya</name>
    <dbReference type="NCBI Taxonomy" id="4795"/>
    <lineage>
        <taxon>Eukaryota</taxon>
        <taxon>Sar</taxon>
        <taxon>Stramenopiles</taxon>
        <taxon>Oomycota</taxon>
        <taxon>Peronosporomycetes</taxon>
        <taxon>Peronosporales</taxon>
        <taxon>Peronosporaceae</taxon>
        <taxon>Phytophthora</taxon>
    </lineage>
</organism>
<name>A0A225W216_9STRA</name>
<comment type="caution">
    <text evidence="1">The sequence shown here is derived from an EMBL/GenBank/DDBJ whole genome shotgun (WGS) entry which is preliminary data.</text>
</comment>
<keyword evidence="2" id="KW-1185">Reference proteome</keyword>
<sequence>MEGIGAEEFFLKAVKRTTLTHDIWVVDTVAGRAISSDRSWFKGSLTPDPSHTFTYVYPIVPLRGDKAEYFEPSKRSECINKILNEYYLAKQGYRHFQSKSGDFLFFIENIFKLPVAIGEVYYLPSVKLDKTKVFSAQTRTFAETLKAWHLRPGHVGKERQIRTISNQKIEGLPNIPYSELHKVAFFCKTVHSNEVPKNVLPD</sequence>
<proteinExistence type="predicted"/>
<protein>
    <submittedName>
        <fullName evidence="1">Uncharacterized protein</fullName>
    </submittedName>
</protein>
<accession>A0A225W216</accession>
<evidence type="ECO:0000313" key="1">
    <source>
        <dbReference type="EMBL" id="OWZ11259.1"/>
    </source>
</evidence>
<dbReference type="AlphaFoldDB" id="A0A225W216"/>